<sequence>MESDNCCVHCGAVGESRENVLVHCSYAQSCWEELGIQTRMTSNVSFPQWVFSYFQLLDENLLLKIAVTIWAIWNRRNEQVRNNYSFSSYRAVQAGLNFLSSWSASRFTPPHIAIHPSLPKWEKTPPGFIKCNIDAAVDNNQEAIGAV</sequence>
<feature type="non-terminal residue" evidence="1">
    <location>
        <position position="147"/>
    </location>
</feature>
<gene>
    <name evidence="1" type="ORF">H0E87_000078</name>
</gene>
<comment type="caution">
    <text evidence="1">The sequence shown here is derived from an EMBL/GenBank/DDBJ whole genome shotgun (WGS) entry which is preliminary data.</text>
</comment>
<dbReference type="AlphaFoldDB" id="A0A8T2ZLC2"/>
<protein>
    <recommendedName>
        <fullName evidence="3">Reverse transcriptase zinc-binding domain-containing protein</fullName>
    </recommendedName>
</protein>
<accession>A0A8T2ZLC2</accession>
<evidence type="ECO:0008006" key="3">
    <source>
        <dbReference type="Google" id="ProtNLM"/>
    </source>
</evidence>
<reference evidence="1" key="1">
    <citation type="journal article" date="2021" name="J. Hered.">
        <title>Genome Assembly of Salicaceae Populus deltoides (Eastern Cottonwood) I-69 Based on Nanopore Sequencing and Hi-C Technologies.</title>
        <authorList>
            <person name="Bai S."/>
            <person name="Wu H."/>
            <person name="Zhang J."/>
            <person name="Pan Z."/>
            <person name="Zhao W."/>
            <person name="Li Z."/>
            <person name="Tong C."/>
        </authorList>
    </citation>
    <scope>NUCLEOTIDE SEQUENCE</scope>
    <source>
        <tissue evidence="1">Leaf</tissue>
    </source>
</reference>
<keyword evidence="2" id="KW-1185">Reference proteome</keyword>
<name>A0A8T2ZLC2_POPDE</name>
<evidence type="ECO:0000313" key="2">
    <source>
        <dbReference type="Proteomes" id="UP000807159"/>
    </source>
</evidence>
<evidence type="ECO:0000313" key="1">
    <source>
        <dbReference type="EMBL" id="KAH8518118.1"/>
    </source>
</evidence>
<organism evidence="1 2">
    <name type="scientific">Populus deltoides</name>
    <name type="common">Eastern poplar</name>
    <name type="synonym">Eastern cottonwood</name>
    <dbReference type="NCBI Taxonomy" id="3696"/>
    <lineage>
        <taxon>Eukaryota</taxon>
        <taxon>Viridiplantae</taxon>
        <taxon>Streptophyta</taxon>
        <taxon>Embryophyta</taxon>
        <taxon>Tracheophyta</taxon>
        <taxon>Spermatophyta</taxon>
        <taxon>Magnoliopsida</taxon>
        <taxon>eudicotyledons</taxon>
        <taxon>Gunneridae</taxon>
        <taxon>Pentapetalae</taxon>
        <taxon>rosids</taxon>
        <taxon>fabids</taxon>
        <taxon>Malpighiales</taxon>
        <taxon>Salicaceae</taxon>
        <taxon>Saliceae</taxon>
        <taxon>Populus</taxon>
    </lineage>
</organism>
<dbReference type="Proteomes" id="UP000807159">
    <property type="component" value="Chromosome 1"/>
</dbReference>
<dbReference type="EMBL" id="JACEGQ020000001">
    <property type="protein sequence ID" value="KAH8518118.1"/>
    <property type="molecule type" value="Genomic_DNA"/>
</dbReference>
<proteinExistence type="predicted"/>